<dbReference type="EMBL" id="FOLG01000009">
    <property type="protein sequence ID" value="SFC79824.1"/>
    <property type="molecule type" value="Genomic_DNA"/>
</dbReference>
<name>A0A1I1M385_9RHOB</name>
<dbReference type="Proteomes" id="UP000198728">
    <property type="component" value="Unassembled WGS sequence"/>
</dbReference>
<gene>
    <name evidence="2" type="ORF">SAMN04488094_109138</name>
</gene>
<keyword evidence="1" id="KW-1133">Transmembrane helix</keyword>
<dbReference type="AlphaFoldDB" id="A0A1I1M385"/>
<evidence type="ECO:0000313" key="3">
    <source>
        <dbReference type="Proteomes" id="UP000198728"/>
    </source>
</evidence>
<evidence type="ECO:0000313" key="2">
    <source>
        <dbReference type="EMBL" id="SFC79824.1"/>
    </source>
</evidence>
<feature type="transmembrane region" description="Helical" evidence="1">
    <location>
        <begin position="52"/>
        <end position="73"/>
    </location>
</feature>
<sequence>MLTPSTLFLLDEVRSTSWGRREHENPTLYLRESAMPTRDDLIREYRMRAGNFPGLVVVYAIIVGTMATTAAVIL</sequence>
<protein>
    <submittedName>
        <fullName evidence="2">Uncharacterized protein</fullName>
    </submittedName>
</protein>
<keyword evidence="3" id="KW-1185">Reference proteome</keyword>
<accession>A0A1I1M385</accession>
<reference evidence="2 3" key="1">
    <citation type="submission" date="2016-10" db="EMBL/GenBank/DDBJ databases">
        <authorList>
            <person name="de Groot N.N."/>
        </authorList>
    </citation>
    <scope>NUCLEOTIDE SEQUENCE [LARGE SCALE GENOMIC DNA]</scope>
    <source>
        <strain evidence="2 3">DSM 19548</strain>
    </source>
</reference>
<organism evidence="2 3">
    <name type="scientific">Tropicimonas isoalkanivorans</name>
    <dbReference type="NCBI Taxonomy" id="441112"/>
    <lineage>
        <taxon>Bacteria</taxon>
        <taxon>Pseudomonadati</taxon>
        <taxon>Pseudomonadota</taxon>
        <taxon>Alphaproteobacteria</taxon>
        <taxon>Rhodobacterales</taxon>
        <taxon>Roseobacteraceae</taxon>
        <taxon>Tropicimonas</taxon>
    </lineage>
</organism>
<keyword evidence="1" id="KW-0812">Transmembrane</keyword>
<evidence type="ECO:0000256" key="1">
    <source>
        <dbReference type="SAM" id="Phobius"/>
    </source>
</evidence>
<keyword evidence="1" id="KW-0472">Membrane</keyword>
<proteinExistence type="predicted"/>